<dbReference type="InterPro" id="IPR016965">
    <property type="entry name" value="Pase_PHOSPHO-typ"/>
</dbReference>
<name>A0A022PWZ5_ERYGU</name>
<dbReference type="eggNOG" id="KOG3120">
    <property type="taxonomic scope" value="Eukaryota"/>
</dbReference>
<dbReference type="EMBL" id="KI632319">
    <property type="protein sequence ID" value="EYU18770.1"/>
    <property type="molecule type" value="Genomic_DNA"/>
</dbReference>
<organism evidence="1 2">
    <name type="scientific">Erythranthe guttata</name>
    <name type="common">Yellow monkey flower</name>
    <name type="synonym">Mimulus guttatus</name>
    <dbReference type="NCBI Taxonomy" id="4155"/>
    <lineage>
        <taxon>Eukaryota</taxon>
        <taxon>Viridiplantae</taxon>
        <taxon>Streptophyta</taxon>
        <taxon>Embryophyta</taxon>
        <taxon>Tracheophyta</taxon>
        <taxon>Spermatophyta</taxon>
        <taxon>Magnoliopsida</taxon>
        <taxon>eudicotyledons</taxon>
        <taxon>Gunneridae</taxon>
        <taxon>Pentapetalae</taxon>
        <taxon>asterids</taxon>
        <taxon>lamiids</taxon>
        <taxon>Lamiales</taxon>
        <taxon>Phrymaceae</taxon>
        <taxon>Erythranthe</taxon>
    </lineage>
</organism>
<dbReference type="STRING" id="4155.A0A022PWZ5"/>
<protein>
    <recommendedName>
        <fullName evidence="3">Phosphatase</fullName>
    </recommendedName>
</protein>
<dbReference type="GO" id="GO:0016791">
    <property type="term" value="F:phosphatase activity"/>
    <property type="evidence" value="ECO:0007669"/>
    <property type="project" value="InterPro"/>
</dbReference>
<evidence type="ECO:0008006" key="3">
    <source>
        <dbReference type="Google" id="ProtNLM"/>
    </source>
</evidence>
<dbReference type="Pfam" id="PF06888">
    <property type="entry name" value="Put_Phosphatase"/>
    <property type="match status" value="1"/>
</dbReference>
<dbReference type="InterPro" id="IPR023214">
    <property type="entry name" value="HAD_sf"/>
</dbReference>
<dbReference type="AlphaFoldDB" id="A0A022PWZ5"/>
<proteinExistence type="predicted"/>
<sequence>GMIIERIQANEGKKKMIYLGDGVGDFCPSLKLKEGDFMMPRKNFPVWNLICENRAILKAEIFEWIDGKELEQILIGLIEKIKIEEANNGVQSLSAVDCKFETIPIVAHEAFPPPLRL</sequence>
<dbReference type="PANTHER" id="PTHR20889:SF12">
    <property type="entry name" value="LP01149P"/>
    <property type="match status" value="1"/>
</dbReference>
<reference evidence="1 2" key="1">
    <citation type="journal article" date="2013" name="Proc. Natl. Acad. Sci. U.S.A.">
        <title>Fine-scale variation in meiotic recombination in Mimulus inferred from population shotgun sequencing.</title>
        <authorList>
            <person name="Hellsten U."/>
            <person name="Wright K.M."/>
            <person name="Jenkins J."/>
            <person name="Shu S."/>
            <person name="Yuan Y."/>
            <person name="Wessler S.R."/>
            <person name="Schmutz J."/>
            <person name="Willis J.H."/>
            <person name="Rokhsar D.S."/>
        </authorList>
    </citation>
    <scope>NUCLEOTIDE SEQUENCE [LARGE SCALE GENOMIC DNA]</scope>
    <source>
        <strain evidence="2">cv. DUN x IM62</strain>
    </source>
</reference>
<accession>A0A022PWZ5</accession>
<gene>
    <name evidence="1" type="ORF">MIMGU_mgv1a0200771mg</name>
</gene>
<evidence type="ECO:0000313" key="2">
    <source>
        <dbReference type="Proteomes" id="UP000030748"/>
    </source>
</evidence>
<dbReference type="Gene3D" id="3.40.50.1000">
    <property type="entry name" value="HAD superfamily/HAD-like"/>
    <property type="match status" value="1"/>
</dbReference>
<feature type="non-terminal residue" evidence="1">
    <location>
        <position position="1"/>
    </location>
</feature>
<keyword evidence="2" id="KW-1185">Reference proteome</keyword>
<dbReference type="PANTHER" id="PTHR20889">
    <property type="entry name" value="PHOSPHATASE, ORPHAN 1, 2"/>
    <property type="match status" value="1"/>
</dbReference>
<evidence type="ECO:0000313" key="1">
    <source>
        <dbReference type="EMBL" id="EYU18770.1"/>
    </source>
</evidence>
<dbReference type="Proteomes" id="UP000030748">
    <property type="component" value="Unassembled WGS sequence"/>
</dbReference>